<feature type="domain" description="XdhC Rossmann" evidence="2">
    <location>
        <begin position="204"/>
        <end position="344"/>
    </location>
</feature>
<dbReference type="PANTHER" id="PTHR30388:SF6">
    <property type="entry name" value="XANTHINE DEHYDROGENASE SUBUNIT A-RELATED"/>
    <property type="match status" value="1"/>
</dbReference>
<evidence type="ECO:0000313" key="4">
    <source>
        <dbReference type="Proteomes" id="UP000240010"/>
    </source>
</evidence>
<sequence length="370" mass="40556">MANKINHLINTYRQLNQQTENSVLATIIETFGSTYQKAGARMLITKDGELIGLLGGGCFERDLVEQARSVFETGVTKTTFYDMRSPDDVIWGLGLGCNGAVRVLLQLLKAEDHFSPLNIIADAAEANVSGVLVTVYESGHANFPPGHSLFLPASADELLSAAPYPFTTAALQTVLQQKPRLETHVIDNQEVMAFYDPLQPPLRLLVLGAGTDAMPLVQCAKALGWRVTIVDYRPAHIKKERFPQADQLLHIMPEDISDNLELDQFSALVLMTHNIEYDGRYLKAIVNSHIPFIGLLGPAHRKDRLLQNLGSEASQITDRVFGPIGLDIGAETPEEIALSIMAGIHAELSGRSGRQLSTKSTADLHECSHR</sequence>
<organism evidence="3 4">
    <name type="scientific">Methylobacter tundripaludum</name>
    <dbReference type="NCBI Taxonomy" id="173365"/>
    <lineage>
        <taxon>Bacteria</taxon>
        <taxon>Pseudomonadati</taxon>
        <taxon>Pseudomonadota</taxon>
        <taxon>Gammaproteobacteria</taxon>
        <taxon>Methylococcales</taxon>
        <taxon>Methylococcaceae</taxon>
        <taxon>Methylobacter</taxon>
    </lineage>
</organism>
<reference evidence="3 4" key="1">
    <citation type="submission" date="2018-02" db="EMBL/GenBank/DDBJ databases">
        <title>Subsurface microbial communities from deep shales in Ohio and West Virginia, USA.</title>
        <authorList>
            <person name="Wrighton K."/>
        </authorList>
    </citation>
    <scope>NUCLEOTIDE SEQUENCE [LARGE SCALE GENOMIC DNA]</scope>
    <source>
        <strain evidence="3 4">OWC-DMM</strain>
    </source>
</reference>
<dbReference type="InterPro" id="IPR003777">
    <property type="entry name" value="XdhC_CoxI"/>
</dbReference>
<proteinExistence type="predicted"/>
<dbReference type="AlphaFoldDB" id="A0A2S6HF44"/>
<evidence type="ECO:0000259" key="2">
    <source>
        <dbReference type="Pfam" id="PF13478"/>
    </source>
</evidence>
<dbReference type="InterPro" id="IPR052698">
    <property type="entry name" value="MoCofactor_Util/Proc"/>
</dbReference>
<dbReference type="Pfam" id="PF13478">
    <property type="entry name" value="XdhC_C"/>
    <property type="match status" value="1"/>
</dbReference>
<evidence type="ECO:0000259" key="1">
    <source>
        <dbReference type="Pfam" id="PF02625"/>
    </source>
</evidence>
<dbReference type="EMBL" id="PTIZ01000004">
    <property type="protein sequence ID" value="PPK76109.1"/>
    <property type="molecule type" value="Genomic_DNA"/>
</dbReference>
<dbReference type="PANTHER" id="PTHR30388">
    <property type="entry name" value="ALDEHYDE OXIDOREDUCTASE MOLYBDENUM COFACTOR ASSEMBLY PROTEIN"/>
    <property type="match status" value="1"/>
</dbReference>
<protein>
    <submittedName>
        <fullName evidence="3">Xanthine/CO dehydrogenase XdhC/CoxF family maturation factor</fullName>
    </submittedName>
</protein>
<dbReference type="Gene3D" id="3.40.50.720">
    <property type="entry name" value="NAD(P)-binding Rossmann-like Domain"/>
    <property type="match status" value="1"/>
</dbReference>
<feature type="domain" description="XdhC- CoxI" evidence="1">
    <location>
        <begin position="17"/>
        <end position="81"/>
    </location>
</feature>
<evidence type="ECO:0000313" key="3">
    <source>
        <dbReference type="EMBL" id="PPK76109.1"/>
    </source>
</evidence>
<comment type="caution">
    <text evidence="3">The sequence shown here is derived from an EMBL/GenBank/DDBJ whole genome shotgun (WGS) entry which is preliminary data.</text>
</comment>
<dbReference type="Proteomes" id="UP000240010">
    <property type="component" value="Unassembled WGS sequence"/>
</dbReference>
<accession>A0A2S6HF44</accession>
<dbReference type="InterPro" id="IPR036291">
    <property type="entry name" value="NAD(P)-bd_dom_sf"/>
</dbReference>
<dbReference type="RefSeq" id="WP_104428613.1">
    <property type="nucleotide sequence ID" value="NZ_PTIZ01000004.1"/>
</dbReference>
<dbReference type="SUPFAM" id="SSF51735">
    <property type="entry name" value="NAD(P)-binding Rossmann-fold domains"/>
    <property type="match status" value="1"/>
</dbReference>
<dbReference type="Pfam" id="PF02625">
    <property type="entry name" value="XdhC_CoxI"/>
    <property type="match status" value="1"/>
</dbReference>
<gene>
    <name evidence="3" type="ORF">B0F87_104201</name>
</gene>
<name>A0A2S6HF44_9GAMM</name>
<dbReference type="InterPro" id="IPR027051">
    <property type="entry name" value="XdhC_Rossmann_dom"/>
</dbReference>